<gene>
    <name evidence="3" type="ORF">BKG84_27435</name>
</gene>
<dbReference type="Proteomes" id="UP000179441">
    <property type="component" value="Unassembled WGS sequence"/>
</dbReference>
<dbReference type="RefSeq" id="WP_070952978.1">
    <property type="nucleotide sequence ID" value="NZ_MLIS01000198.1"/>
</dbReference>
<accession>A0A1S1LZ66</accession>
<organism evidence="3 4">
    <name type="scientific">Mycobacteroides chelonae</name>
    <name type="common">Mycobacterium chelonae</name>
    <dbReference type="NCBI Taxonomy" id="1774"/>
    <lineage>
        <taxon>Bacteria</taxon>
        <taxon>Bacillati</taxon>
        <taxon>Actinomycetota</taxon>
        <taxon>Actinomycetes</taxon>
        <taxon>Mycobacteriales</taxon>
        <taxon>Mycobacteriaceae</taxon>
        <taxon>Mycobacteroides</taxon>
    </lineage>
</organism>
<reference evidence="3 4" key="1">
    <citation type="submission" date="2016-10" db="EMBL/GenBank/DDBJ databases">
        <title>Evaluation of Human, Veterinary and Environmental Mycobacterium chelonae Isolates by Core Genome Phylogenomic Analysis, Targeted Gene Comparison, and Anti-microbial Susceptibility Patterns: A Tale of Mistaken Identities.</title>
        <authorList>
            <person name="Fogelson S.B."/>
            <person name="Camus A.C."/>
            <person name="Lorenz W."/>
            <person name="Vasireddy R."/>
            <person name="Vasireddy S."/>
            <person name="Smith T."/>
            <person name="Brown-Elliott B.A."/>
            <person name="Wallace R.J.Jr."/>
            <person name="Hasan N.A."/>
            <person name="Reischl U."/>
            <person name="Sanchez S."/>
        </authorList>
    </citation>
    <scope>NUCLEOTIDE SEQUENCE [LARGE SCALE GENOMIC DNA]</scope>
    <source>
        <strain evidence="3 4">15518</strain>
    </source>
</reference>
<dbReference type="AlphaFoldDB" id="A0A1S1LZ66"/>
<keyword evidence="2" id="KW-0560">Oxidoreductase</keyword>
<dbReference type="EMBL" id="MLIS01000198">
    <property type="protein sequence ID" value="OHU75707.1"/>
    <property type="molecule type" value="Genomic_DNA"/>
</dbReference>
<sequence>MTGRLQDKVAIVCGSGQTPGATVGNGRATAVLFAREGAHVLAVDRDQTAVLQTCEQIASEGFTARSLVADITNPDDRAAIAHSAIDHWGHIDILHNNIGISIGDGNTSEVSEHAWNHIFDVNLTSTWAVCRQVIPHMRDRGSGAITNVSSIAAVCVVPMAAYKVSKAGVNALTQALAMDNAEFGIRVNAIMPGLIDTPMAIEGNVRATGIDEHSLRTARNKTVPLNNRQGTAWDVAYAALFLASNEASFITGAILPVDGGQT</sequence>
<dbReference type="FunFam" id="3.40.50.720:FF:000084">
    <property type="entry name" value="Short-chain dehydrogenase reductase"/>
    <property type="match status" value="1"/>
</dbReference>
<comment type="caution">
    <text evidence="3">The sequence shown here is derived from an EMBL/GenBank/DDBJ whole genome shotgun (WGS) entry which is preliminary data.</text>
</comment>
<dbReference type="PRINTS" id="PR00080">
    <property type="entry name" value="SDRFAMILY"/>
</dbReference>
<evidence type="ECO:0000256" key="2">
    <source>
        <dbReference type="ARBA" id="ARBA00023002"/>
    </source>
</evidence>
<evidence type="ECO:0000256" key="1">
    <source>
        <dbReference type="ARBA" id="ARBA00006484"/>
    </source>
</evidence>
<comment type="similarity">
    <text evidence="1">Belongs to the short-chain dehydrogenases/reductases (SDR) family.</text>
</comment>
<dbReference type="Pfam" id="PF13561">
    <property type="entry name" value="adh_short_C2"/>
    <property type="match status" value="1"/>
</dbReference>
<dbReference type="PANTHER" id="PTHR24321:SF15">
    <property type="entry name" value="OXIDOREDUCTASE UCPA"/>
    <property type="match status" value="1"/>
</dbReference>
<feature type="non-terminal residue" evidence="3">
    <location>
        <position position="262"/>
    </location>
</feature>
<dbReference type="GO" id="GO:0016491">
    <property type="term" value="F:oxidoreductase activity"/>
    <property type="evidence" value="ECO:0007669"/>
    <property type="project" value="UniProtKB-KW"/>
</dbReference>
<dbReference type="InterPro" id="IPR002347">
    <property type="entry name" value="SDR_fam"/>
</dbReference>
<evidence type="ECO:0000313" key="4">
    <source>
        <dbReference type="Proteomes" id="UP000179441"/>
    </source>
</evidence>
<dbReference type="PANTHER" id="PTHR24321">
    <property type="entry name" value="DEHYDROGENASES, SHORT CHAIN"/>
    <property type="match status" value="1"/>
</dbReference>
<dbReference type="Gene3D" id="3.40.50.720">
    <property type="entry name" value="NAD(P)-binding Rossmann-like Domain"/>
    <property type="match status" value="1"/>
</dbReference>
<protein>
    <recommendedName>
        <fullName evidence="5">3-oxoacyl-ACP reductase</fullName>
    </recommendedName>
</protein>
<evidence type="ECO:0000313" key="3">
    <source>
        <dbReference type="EMBL" id="OHU75707.1"/>
    </source>
</evidence>
<dbReference type="SUPFAM" id="SSF51735">
    <property type="entry name" value="NAD(P)-binding Rossmann-fold domains"/>
    <property type="match status" value="1"/>
</dbReference>
<name>A0A1S1LZ66_MYCCH</name>
<proteinExistence type="inferred from homology"/>
<dbReference type="PRINTS" id="PR00081">
    <property type="entry name" value="GDHRDH"/>
</dbReference>
<evidence type="ECO:0008006" key="5">
    <source>
        <dbReference type="Google" id="ProtNLM"/>
    </source>
</evidence>
<dbReference type="InterPro" id="IPR036291">
    <property type="entry name" value="NAD(P)-bd_dom_sf"/>
</dbReference>
<keyword evidence="4" id="KW-1185">Reference proteome</keyword>
<dbReference type="CDD" id="cd05233">
    <property type="entry name" value="SDR_c"/>
    <property type="match status" value="1"/>
</dbReference>